<evidence type="ECO:0000313" key="5">
    <source>
        <dbReference type="Proteomes" id="UP000440578"/>
    </source>
</evidence>
<reference evidence="4 5" key="1">
    <citation type="submission" date="2019-07" db="EMBL/GenBank/DDBJ databases">
        <title>Draft genome assembly of a fouling barnacle, Amphibalanus amphitrite (Darwin, 1854): The first reference genome for Thecostraca.</title>
        <authorList>
            <person name="Kim W."/>
        </authorList>
    </citation>
    <scope>NUCLEOTIDE SEQUENCE [LARGE SCALE GENOMIC DNA]</scope>
    <source>
        <strain evidence="4">SNU_AA5</strain>
        <tissue evidence="4">Soma without cirri and trophi</tissue>
    </source>
</reference>
<accession>A0A6A4VXZ0</accession>
<dbReference type="SUPFAM" id="SSF48403">
    <property type="entry name" value="Ankyrin repeat"/>
    <property type="match status" value="1"/>
</dbReference>
<dbReference type="InterPro" id="IPR036770">
    <property type="entry name" value="Ankyrin_rpt-contain_sf"/>
</dbReference>
<feature type="repeat" description="ANK" evidence="3">
    <location>
        <begin position="76"/>
        <end position="108"/>
    </location>
</feature>
<evidence type="ECO:0000313" key="4">
    <source>
        <dbReference type="EMBL" id="KAF0294311.1"/>
    </source>
</evidence>
<dbReference type="PANTHER" id="PTHR24166">
    <property type="entry name" value="ROLLING PEBBLES, ISOFORM B"/>
    <property type="match status" value="1"/>
</dbReference>
<keyword evidence="2 3" id="KW-0040">ANK repeat</keyword>
<gene>
    <name evidence="4" type="primary">ANKRD16</name>
    <name evidence="4" type="ORF">FJT64_008011</name>
</gene>
<dbReference type="InterPro" id="IPR050889">
    <property type="entry name" value="Dendritic_Spine_Reg/Scaffold"/>
</dbReference>
<dbReference type="SMART" id="SM00248">
    <property type="entry name" value="ANK"/>
    <property type="match status" value="8"/>
</dbReference>
<keyword evidence="1" id="KW-0677">Repeat</keyword>
<evidence type="ECO:0000256" key="2">
    <source>
        <dbReference type="ARBA" id="ARBA00023043"/>
    </source>
</evidence>
<keyword evidence="5" id="KW-1185">Reference proteome</keyword>
<dbReference type="Proteomes" id="UP000440578">
    <property type="component" value="Unassembled WGS sequence"/>
</dbReference>
<evidence type="ECO:0000256" key="3">
    <source>
        <dbReference type="PROSITE-ProRule" id="PRU00023"/>
    </source>
</evidence>
<dbReference type="AlphaFoldDB" id="A0A6A4VXZ0"/>
<dbReference type="EMBL" id="VIIS01001694">
    <property type="protein sequence ID" value="KAF0294311.1"/>
    <property type="molecule type" value="Genomic_DNA"/>
</dbReference>
<dbReference type="Pfam" id="PF13637">
    <property type="entry name" value="Ank_4"/>
    <property type="match status" value="1"/>
</dbReference>
<feature type="repeat" description="ANK" evidence="3">
    <location>
        <begin position="210"/>
        <end position="242"/>
    </location>
</feature>
<protein>
    <submittedName>
        <fullName evidence="4">Ankyrin repeat domain-containing protein 16</fullName>
    </submittedName>
</protein>
<dbReference type="PROSITE" id="PS50088">
    <property type="entry name" value="ANK_REPEAT"/>
    <property type="match status" value="4"/>
</dbReference>
<dbReference type="InterPro" id="IPR002110">
    <property type="entry name" value="Ankyrin_rpt"/>
</dbReference>
<comment type="caution">
    <text evidence="4">The sequence shown here is derived from an EMBL/GenBank/DDBJ whole genome shotgun (WGS) entry which is preliminary data.</text>
</comment>
<proteinExistence type="predicted"/>
<dbReference type="OrthoDB" id="6335178at2759"/>
<dbReference type="Gene3D" id="1.25.40.20">
    <property type="entry name" value="Ankyrin repeat-containing domain"/>
    <property type="match status" value="4"/>
</dbReference>
<dbReference type="PANTHER" id="PTHR24166:SF48">
    <property type="entry name" value="PROTEIN VAPYRIN"/>
    <property type="match status" value="1"/>
</dbReference>
<feature type="repeat" description="ANK" evidence="3">
    <location>
        <begin position="273"/>
        <end position="305"/>
    </location>
</feature>
<evidence type="ECO:0000256" key="1">
    <source>
        <dbReference type="ARBA" id="ARBA00022737"/>
    </source>
</evidence>
<sequence length="329" mass="34992">MNSVTDNLLRFSQEGQTVKLKEYISNLGPQIIWSECVQLKSKDSCLHLAAREGHVETLKLLLSTGCRMYLEVGNKDGKRPVHEAAHFSHLDCLRALIDAGCDVNALKRADWTPLMLAATRADTGCVTALLAAGALPLLANKDGWTAAQVAARAGHLPVLELLLRAEPRLMETRSRTGRTLLHTAAFAGHDAVVSRLLSDPAQSADPADSSGVTPLMDAARAGHPALVSRLLAAGADPARRDRLGRSPLHAAAQTGCVRTARLFAHLVTAAAADGSTPLHAAAREGHAPVCELLLERGARRAARDSHGRTAADVARIHGHQQLADRLDGD</sequence>
<feature type="repeat" description="ANK" evidence="3">
    <location>
        <begin position="41"/>
        <end position="65"/>
    </location>
</feature>
<dbReference type="Pfam" id="PF12796">
    <property type="entry name" value="Ank_2"/>
    <property type="match status" value="2"/>
</dbReference>
<dbReference type="PROSITE" id="PS50297">
    <property type="entry name" value="ANK_REP_REGION"/>
    <property type="match status" value="4"/>
</dbReference>
<dbReference type="Pfam" id="PF00023">
    <property type="entry name" value="Ank"/>
    <property type="match status" value="1"/>
</dbReference>
<organism evidence="4 5">
    <name type="scientific">Amphibalanus amphitrite</name>
    <name type="common">Striped barnacle</name>
    <name type="synonym">Balanus amphitrite</name>
    <dbReference type="NCBI Taxonomy" id="1232801"/>
    <lineage>
        <taxon>Eukaryota</taxon>
        <taxon>Metazoa</taxon>
        <taxon>Ecdysozoa</taxon>
        <taxon>Arthropoda</taxon>
        <taxon>Crustacea</taxon>
        <taxon>Multicrustacea</taxon>
        <taxon>Cirripedia</taxon>
        <taxon>Thoracica</taxon>
        <taxon>Thoracicalcarea</taxon>
        <taxon>Balanomorpha</taxon>
        <taxon>Balanoidea</taxon>
        <taxon>Balanidae</taxon>
        <taxon>Amphibalaninae</taxon>
        <taxon>Amphibalanus</taxon>
    </lineage>
</organism>
<name>A0A6A4VXZ0_AMPAM</name>